<name>A0A8T0XVF7_PANVG</name>
<sequence length="75" mass="8097">MLATLSWYLLGRLSPTMSLASLLCTDQQASGDGVVVRRWVPARAPGLARKEQGSAVNKDMSSARCFSWMTTSSSC</sequence>
<evidence type="ECO:0000313" key="3">
    <source>
        <dbReference type="Proteomes" id="UP000823388"/>
    </source>
</evidence>
<reference evidence="2" key="1">
    <citation type="submission" date="2020-05" db="EMBL/GenBank/DDBJ databases">
        <title>WGS assembly of Panicum virgatum.</title>
        <authorList>
            <person name="Lovell J.T."/>
            <person name="Jenkins J."/>
            <person name="Shu S."/>
            <person name="Juenger T.E."/>
            <person name="Schmutz J."/>
        </authorList>
    </citation>
    <scope>NUCLEOTIDE SEQUENCE</scope>
    <source>
        <strain evidence="2">AP13</strain>
    </source>
</reference>
<evidence type="ECO:0000256" key="1">
    <source>
        <dbReference type="SAM" id="SignalP"/>
    </source>
</evidence>
<keyword evidence="1" id="KW-0732">Signal</keyword>
<protein>
    <recommendedName>
        <fullName evidence="4">Secreted protein</fullName>
    </recommendedName>
</protein>
<dbReference type="EMBL" id="CM029037">
    <property type="protein sequence ID" value="KAG2661094.1"/>
    <property type="molecule type" value="Genomic_DNA"/>
</dbReference>
<proteinExistence type="predicted"/>
<organism evidence="2 3">
    <name type="scientific">Panicum virgatum</name>
    <name type="common">Blackwell switchgrass</name>
    <dbReference type="NCBI Taxonomy" id="38727"/>
    <lineage>
        <taxon>Eukaryota</taxon>
        <taxon>Viridiplantae</taxon>
        <taxon>Streptophyta</taxon>
        <taxon>Embryophyta</taxon>
        <taxon>Tracheophyta</taxon>
        <taxon>Spermatophyta</taxon>
        <taxon>Magnoliopsida</taxon>
        <taxon>Liliopsida</taxon>
        <taxon>Poales</taxon>
        <taxon>Poaceae</taxon>
        <taxon>PACMAD clade</taxon>
        <taxon>Panicoideae</taxon>
        <taxon>Panicodae</taxon>
        <taxon>Paniceae</taxon>
        <taxon>Panicinae</taxon>
        <taxon>Panicum</taxon>
        <taxon>Panicum sect. Hiantes</taxon>
    </lineage>
</organism>
<evidence type="ECO:0000313" key="2">
    <source>
        <dbReference type="EMBL" id="KAG2661094.1"/>
    </source>
</evidence>
<dbReference type="AlphaFoldDB" id="A0A8T0XVF7"/>
<evidence type="ECO:0008006" key="4">
    <source>
        <dbReference type="Google" id="ProtNLM"/>
    </source>
</evidence>
<feature type="chain" id="PRO_5035866962" description="Secreted protein" evidence="1">
    <location>
        <begin position="32"/>
        <end position="75"/>
    </location>
</feature>
<feature type="signal peptide" evidence="1">
    <location>
        <begin position="1"/>
        <end position="31"/>
    </location>
</feature>
<accession>A0A8T0XVF7</accession>
<comment type="caution">
    <text evidence="2">The sequence shown here is derived from an EMBL/GenBank/DDBJ whole genome shotgun (WGS) entry which is preliminary data.</text>
</comment>
<keyword evidence="3" id="KW-1185">Reference proteome</keyword>
<dbReference type="Proteomes" id="UP000823388">
    <property type="component" value="Chromosome 1K"/>
</dbReference>
<gene>
    <name evidence="2" type="ORF">PVAP13_1KG480505</name>
</gene>